<keyword evidence="2" id="KW-0053">Apoptosis</keyword>
<reference evidence="10" key="1">
    <citation type="submission" date="2021-02" db="EMBL/GenBank/DDBJ databases">
        <authorList>
            <person name="Nowell W R."/>
        </authorList>
    </citation>
    <scope>NUCLEOTIDE SEQUENCE</scope>
</reference>
<keyword evidence="1" id="KW-1017">Isopeptide bond</keyword>
<dbReference type="OrthoDB" id="6499288at2759"/>
<dbReference type="PANTHER" id="PTHR10131:SF138">
    <property type="entry name" value="RE66324P"/>
    <property type="match status" value="1"/>
</dbReference>
<keyword evidence="4" id="KW-0863">Zinc-finger</keyword>
<dbReference type="GO" id="GO:0008270">
    <property type="term" value="F:zinc ion binding"/>
    <property type="evidence" value="ECO:0007669"/>
    <property type="project" value="UniProtKB-KW"/>
</dbReference>
<keyword evidence="3" id="KW-0479">Metal-binding</keyword>
<dbReference type="EMBL" id="CAJNOQ010005492">
    <property type="protein sequence ID" value="CAF1100495.1"/>
    <property type="molecule type" value="Genomic_DNA"/>
</dbReference>
<dbReference type="EMBL" id="CAJOBA010001560">
    <property type="protein sequence ID" value="CAF3602479.1"/>
    <property type="molecule type" value="Genomic_DNA"/>
</dbReference>
<dbReference type="InterPro" id="IPR002083">
    <property type="entry name" value="MATH/TRAF_dom"/>
</dbReference>
<dbReference type="Gene3D" id="2.60.210.10">
    <property type="entry name" value="Apoptosis, Tumor Necrosis Factor Receptor Associated Protein 2, Chain A"/>
    <property type="match status" value="1"/>
</dbReference>
<evidence type="ECO:0000256" key="3">
    <source>
        <dbReference type="ARBA" id="ARBA00022723"/>
    </source>
</evidence>
<evidence type="ECO:0000256" key="5">
    <source>
        <dbReference type="ARBA" id="ARBA00022833"/>
    </source>
</evidence>
<dbReference type="FunFam" id="2.60.210.10:FF:000001">
    <property type="entry name" value="TNF receptor-associated factor"/>
    <property type="match status" value="1"/>
</dbReference>
<dbReference type="Proteomes" id="UP000677228">
    <property type="component" value="Unassembled WGS sequence"/>
</dbReference>
<dbReference type="InterPro" id="IPR013083">
    <property type="entry name" value="Znf_RING/FYVE/PHD"/>
</dbReference>
<evidence type="ECO:0000313" key="12">
    <source>
        <dbReference type="EMBL" id="CAF3865455.1"/>
    </source>
</evidence>
<evidence type="ECO:0000313" key="10">
    <source>
        <dbReference type="EMBL" id="CAF1100495.1"/>
    </source>
</evidence>
<dbReference type="Proteomes" id="UP000682733">
    <property type="component" value="Unassembled WGS sequence"/>
</dbReference>
<evidence type="ECO:0000313" key="11">
    <source>
        <dbReference type="EMBL" id="CAF3602479.1"/>
    </source>
</evidence>
<dbReference type="Pfam" id="PF21355">
    <property type="entry name" value="TRAF-mep_MATH"/>
    <property type="match status" value="1"/>
</dbReference>
<accession>A0A814NZ34</accession>
<comment type="caution">
    <text evidence="10">The sequence shown here is derived from an EMBL/GenBank/DDBJ whole genome shotgun (WGS) entry which is preliminary data.</text>
</comment>
<dbReference type="SUPFAM" id="SSF49599">
    <property type="entry name" value="TRAF domain-like"/>
    <property type="match status" value="1"/>
</dbReference>
<evidence type="ECO:0000313" key="13">
    <source>
        <dbReference type="Proteomes" id="UP000663829"/>
    </source>
</evidence>
<dbReference type="SUPFAM" id="SSF57850">
    <property type="entry name" value="RING/U-box"/>
    <property type="match status" value="1"/>
</dbReference>
<dbReference type="InterPro" id="IPR018957">
    <property type="entry name" value="Znf_C3HC4_RING-type"/>
</dbReference>
<dbReference type="Pfam" id="PF00097">
    <property type="entry name" value="zf-C3HC4"/>
    <property type="match status" value="1"/>
</dbReference>
<evidence type="ECO:0000313" key="9">
    <source>
        <dbReference type="EMBL" id="CAF0818347.1"/>
    </source>
</evidence>
<evidence type="ECO:0000256" key="7">
    <source>
        <dbReference type="ARBA" id="ARBA00023054"/>
    </source>
</evidence>
<dbReference type="PROSITE" id="PS50144">
    <property type="entry name" value="MATH"/>
    <property type="match status" value="1"/>
</dbReference>
<dbReference type="Proteomes" id="UP000663829">
    <property type="component" value="Unassembled WGS sequence"/>
</dbReference>
<dbReference type="Gene3D" id="3.30.40.10">
    <property type="entry name" value="Zinc/RING finger domain, C3HC4 (zinc finger)"/>
    <property type="match status" value="1"/>
</dbReference>
<keyword evidence="5" id="KW-0862">Zinc</keyword>
<name>A0A814NZ34_9BILA</name>
<organism evidence="10 13">
    <name type="scientific">Didymodactylos carnosus</name>
    <dbReference type="NCBI Taxonomy" id="1234261"/>
    <lineage>
        <taxon>Eukaryota</taxon>
        <taxon>Metazoa</taxon>
        <taxon>Spiralia</taxon>
        <taxon>Gnathifera</taxon>
        <taxon>Rotifera</taxon>
        <taxon>Eurotatoria</taxon>
        <taxon>Bdelloidea</taxon>
        <taxon>Philodinida</taxon>
        <taxon>Philodinidae</taxon>
        <taxon>Didymodactylos</taxon>
    </lineage>
</organism>
<dbReference type="InterPro" id="IPR017907">
    <property type="entry name" value="Znf_RING_CS"/>
</dbReference>
<evidence type="ECO:0000259" key="8">
    <source>
        <dbReference type="PROSITE" id="PS50144"/>
    </source>
</evidence>
<feature type="domain" description="MATH" evidence="8">
    <location>
        <begin position="409"/>
        <end position="556"/>
    </location>
</feature>
<protein>
    <recommendedName>
        <fullName evidence="8">MATH domain-containing protein</fullName>
    </recommendedName>
</protein>
<evidence type="ECO:0000256" key="4">
    <source>
        <dbReference type="ARBA" id="ARBA00022771"/>
    </source>
</evidence>
<evidence type="ECO:0000256" key="1">
    <source>
        <dbReference type="ARBA" id="ARBA00022499"/>
    </source>
</evidence>
<dbReference type="SMART" id="SM00061">
    <property type="entry name" value="MATH"/>
    <property type="match status" value="1"/>
</dbReference>
<keyword evidence="7" id="KW-0175">Coiled coil</keyword>
<gene>
    <name evidence="10" type="ORF">GPM918_LOCUS18721</name>
    <name evidence="9" type="ORF">OVA965_LOCUS5514</name>
    <name evidence="12" type="ORF">SRO942_LOCUS18718</name>
    <name evidence="11" type="ORF">TMI583_LOCUS5509</name>
</gene>
<proteinExistence type="predicted"/>
<keyword evidence="13" id="KW-1185">Reference proteome</keyword>
<evidence type="ECO:0000256" key="6">
    <source>
        <dbReference type="ARBA" id="ARBA00022843"/>
    </source>
</evidence>
<dbReference type="InterPro" id="IPR049342">
    <property type="entry name" value="TRAF1-6_MATH_dom"/>
</dbReference>
<dbReference type="AlphaFoldDB" id="A0A814NZ34"/>
<sequence>MNMTKQRIIALCPDISMHIEENFSSITVFNDFQLWRSAIDSSPNDRLQLVFPAINNVIEYLPRLSESAQKDTKFIYLTDETSELVSNTCKDLSNHYLSNIRKPFHQENLPLHLTTLQASNINDERNQRSFDQEEFQKCIKQSKQIVVKKLEQTSIRGTTVVLSDNIVRQPGNISKFHDVSSTQCLSLYDCNGILARECKDIQNQTNTNENLANQDVTQLEHDCKNNNTDTVELKFPCKTEWGCGYDAANKDQFERKFICPQCELLLRDPVQLTNCGHRICQSCIRPQSETGATSELLNLPSSLPCVGAISSTIKVTNDCYSQLQQFYETLTTLTRDIQTLSDDSIRLSTESLRHQNQLQIYQNVINQLRESTAQLDAYTTGISPNHEILQQEISSTKQKVEDLQSISYDGTFSWKVINISERMADAESERQTSIYSPPFYSSPTGYKMRIRLYLQGDGNARRTHMSLFFLIMRGEYDAILRWPFNFKVTFCLFDQSGQQRHIIDSFRPDTKSNSFQRPRSEMNIASGIPKFFPLPMILQHDNNYVKDDTMYIKCLIDFGDISKIILPYALSLNPALPHQVQRNMIQAETERRVQLQQQSTPATITTINSTNNNF</sequence>
<dbReference type="GO" id="GO:0006915">
    <property type="term" value="P:apoptotic process"/>
    <property type="evidence" value="ECO:0007669"/>
    <property type="project" value="UniProtKB-KW"/>
</dbReference>
<dbReference type="EMBL" id="CAJOBC010005492">
    <property type="protein sequence ID" value="CAF3865455.1"/>
    <property type="molecule type" value="Genomic_DNA"/>
</dbReference>
<evidence type="ECO:0000256" key="2">
    <source>
        <dbReference type="ARBA" id="ARBA00022703"/>
    </source>
</evidence>
<dbReference type="CDD" id="cd00270">
    <property type="entry name" value="MATH_TRAF_C"/>
    <property type="match status" value="1"/>
</dbReference>
<dbReference type="PANTHER" id="PTHR10131">
    <property type="entry name" value="TNF RECEPTOR ASSOCIATED FACTOR"/>
    <property type="match status" value="1"/>
</dbReference>
<dbReference type="PROSITE" id="PS00518">
    <property type="entry name" value="ZF_RING_1"/>
    <property type="match status" value="1"/>
</dbReference>
<keyword evidence="6" id="KW-0832">Ubl conjugation</keyword>
<dbReference type="EMBL" id="CAJNOK010001561">
    <property type="protein sequence ID" value="CAF0818347.1"/>
    <property type="molecule type" value="Genomic_DNA"/>
</dbReference>
<dbReference type="GO" id="GO:0043122">
    <property type="term" value="P:regulation of canonical NF-kappaB signal transduction"/>
    <property type="evidence" value="ECO:0007669"/>
    <property type="project" value="TreeGrafter"/>
</dbReference>
<dbReference type="InterPro" id="IPR008974">
    <property type="entry name" value="TRAF-like"/>
</dbReference>
<dbReference type="Proteomes" id="UP000681722">
    <property type="component" value="Unassembled WGS sequence"/>
</dbReference>